<comment type="caution">
    <text evidence="1">The sequence shown here is derived from an EMBL/GenBank/DDBJ whole genome shotgun (WGS) entry which is preliminary data.</text>
</comment>
<dbReference type="EMBL" id="ABIB01000002">
    <property type="protein sequence ID" value="EDP97498.1"/>
    <property type="molecule type" value="Genomic_DNA"/>
</dbReference>
<dbReference type="Proteomes" id="UP000002945">
    <property type="component" value="Unassembled WGS sequence"/>
</dbReference>
<accession>A9DPR1</accession>
<sequence>MVRIIGYKQREKEDGNPFFILELQGGVEMLMSKETNQYYATAKKAFVTSTFDEPTCKALIGTEMPGTIVKKEVEPYTYIVRETGEELVLTHRWVFVPESKEESKQNEVIDQLMADTSAFSQNGVSQLAEQAI</sequence>
<name>A9DPR1_9FLAO</name>
<organism evidence="1 2">
    <name type="scientific">Kordia algicida OT-1</name>
    <dbReference type="NCBI Taxonomy" id="391587"/>
    <lineage>
        <taxon>Bacteria</taxon>
        <taxon>Pseudomonadati</taxon>
        <taxon>Bacteroidota</taxon>
        <taxon>Flavobacteriia</taxon>
        <taxon>Flavobacteriales</taxon>
        <taxon>Flavobacteriaceae</taxon>
        <taxon>Kordia</taxon>
    </lineage>
</organism>
<protein>
    <submittedName>
        <fullName evidence="1">Uncharacterized protein</fullName>
    </submittedName>
</protein>
<keyword evidence="2" id="KW-1185">Reference proteome</keyword>
<evidence type="ECO:0000313" key="1">
    <source>
        <dbReference type="EMBL" id="EDP97498.1"/>
    </source>
</evidence>
<dbReference type="HOGENOM" id="CLU_158551_0_0_10"/>
<dbReference type="OrthoDB" id="676860at2"/>
<proteinExistence type="predicted"/>
<reference evidence="1 2" key="1">
    <citation type="journal article" date="2011" name="J. Bacteriol.">
        <title>Genome sequence of the algicidal bacterium Kordia algicida OT-1.</title>
        <authorList>
            <person name="Lee H.S."/>
            <person name="Kang S.G."/>
            <person name="Kwon K.K."/>
            <person name="Lee J.H."/>
            <person name="Kim S.J."/>
        </authorList>
    </citation>
    <scope>NUCLEOTIDE SEQUENCE [LARGE SCALE GENOMIC DNA]</scope>
    <source>
        <strain evidence="1 2">OT-1</strain>
    </source>
</reference>
<dbReference type="eggNOG" id="ENOG5032S88">
    <property type="taxonomic scope" value="Bacteria"/>
</dbReference>
<dbReference type="AlphaFoldDB" id="A9DPR1"/>
<gene>
    <name evidence="1" type="ORF">KAOT1_20087</name>
</gene>
<dbReference type="RefSeq" id="WP_007096546.1">
    <property type="nucleotide sequence ID" value="NZ_CP142125.1"/>
</dbReference>
<evidence type="ECO:0000313" key="2">
    <source>
        <dbReference type="Proteomes" id="UP000002945"/>
    </source>
</evidence>